<evidence type="ECO:0000313" key="11">
    <source>
        <dbReference type="EMBL" id="QCD90256.1"/>
    </source>
</evidence>
<comment type="catalytic activity">
    <reaction evidence="8">
        <text>L-seryl-[protein] + ATP = O-phospho-L-seryl-[protein] + ADP + H(+)</text>
        <dbReference type="Rhea" id="RHEA:17989"/>
        <dbReference type="Rhea" id="RHEA-COMP:9863"/>
        <dbReference type="Rhea" id="RHEA-COMP:11604"/>
        <dbReference type="ChEBI" id="CHEBI:15378"/>
        <dbReference type="ChEBI" id="CHEBI:29999"/>
        <dbReference type="ChEBI" id="CHEBI:30616"/>
        <dbReference type="ChEBI" id="CHEBI:83421"/>
        <dbReference type="ChEBI" id="CHEBI:456216"/>
        <dbReference type="EC" id="2.7.11.1"/>
    </reaction>
</comment>
<evidence type="ECO:0000313" key="12">
    <source>
        <dbReference type="Proteomes" id="UP000501690"/>
    </source>
</evidence>
<evidence type="ECO:0000256" key="7">
    <source>
        <dbReference type="ARBA" id="ARBA00047899"/>
    </source>
</evidence>
<reference evidence="10 12" key="1">
    <citation type="submission" date="2019-04" db="EMBL/GenBank/DDBJ databases">
        <title>An improved genome assembly and genetic linkage map for asparagus bean, Vigna unguiculata ssp. sesquipedialis.</title>
        <authorList>
            <person name="Xia Q."/>
            <person name="Zhang R."/>
            <person name="Dong Y."/>
        </authorList>
    </citation>
    <scope>NUCLEOTIDE SEQUENCE [LARGE SCALE GENOMIC DNA]</scope>
    <source>
        <tissue evidence="10">Leaf</tissue>
    </source>
</reference>
<evidence type="ECO:0000256" key="3">
    <source>
        <dbReference type="ARBA" id="ARBA00022679"/>
    </source>
</evidence>
<dbReference type="InterPro" id="IPR052059">
    <property type="entry name" value="CR_Ser/Thr_kinase"/>
</dbReference>
<dbReference type="EMBL" id="CP039348">
    <property type="protein sequence ID" value="QCD90256.1"/>
    <property type="molecule type" value="Genomic_DNA"/>
</dbReference>
<keyword evidence="3" id="KW-0808">Transferase</keyword>
<evidence type="ECO:0000313" key="10">
    <source>
        <dbReference type="EMBL" id="QCD90252.1"/>
    </source>
</evidence>
<dbReference type="EMBL" id="CP039348">
    <property type="protein sequence ID" value="QCD90252.1"/>
    <property type="molecule type" value="Genomic_DNA"/>
</dbReference>
<name>A0A4D6LN33_VIGUN</name>
<dbReference type="Gene3D" id="1.10.510.10">
    <property type="entry name" value="Transferase(Phosphotransferase) domain 1"/>
    <property type="match status" value="1"/>
</dbReference>
<feature type="domain" description="Protein kinase" evidence="9">
    <location>
        <begin position="1"/>
        <end position="94"/>
    </location>
</feature>
<dbReference type="GO" id="GO:0004674">
    <property type="term" value="F:protein serine/threonine kinase activity"/>
    <property type="evidence" value="ECO:0007669"/>
    <property type="project" value="UniProtKB-KW"/>
</dbReference>
<proteinExistence type="predicted"/>
<gene>
    <name evidence="10" type="ORF">DEO72_LG4g1207</name>
    <name evidence="11" type="ORF">DEO72_LG4g1211</name>
</gene>
<keyword evidence="5 10" id="KW-0418">Kinase</keyword>
<organism evidence="10 12">
    <name type="scientific">Vigna unguiculata</name>
    <name type="common">Cowpea</name>
    <dbReference type="NCBI Taxonomy" id="3917"/>
    <lineage>
        <taxon>Eukaryota</taxon>
        <taxon>Viridiplantae</taxon>
        <taxon>Streptophyta</taxon>
        <taxon>Embryophyta</taxon>
        <taxon>Tracheophyta</taxon>
        <taxon>Spermatophyta</taxon>
        <taxon>Magnoliopsida</taxon>
        <taxon>eudicotyledons</taxon>
        <taxon>Gunneridae</taxon>
        <taxon>Pentapetalae</taxon>
        <taxon>rosids</taxon>
        <taxon>fabids</taxon>
        <taxon>Fabales</taxon>
        <taxon>Fabaceae</taxon>
        <taxon>Papilionoideae</taxon>
        <taxon>50 kb inversion clade</taxon>
        <taxon>NPAAA clade</taxon>
        <taxon>indigoferoid/millettioid clade</taxon>
        <taxon>Phaseoleae</taxon>
        <taxon>Vigna</taxon>
    </lineage>
</organism>
<dbReference type="InterPro" id="IPR000719">
    <property type="entry name" value="Prot_kinase_dom"/>
</dbReference>
<dbReference type="SUPFAM" id="SSF56112">
    <property type="entry name" value="Protein kinase-like (PK-like)"/>
    <property type="match status" value="1"/>
</dbReference>
<dbReference type="PROSITE" id="PS50011">
    <property type="entry name" value="PROTEIN_KINASE_DOM"/>
    <property type="match status" value="1"/>
</dbReference>
<keyword evidence="12" id="KW-1185">Reference proteome</keyword>
<dbReference type="FunFam" id="1.10.510.10:FF:001023">
    <property type="entry name" value="Os07g0541700 protein"/>
    <property type="match status" value="1"/>
</dbReference>
<protein>
    <recommendedName>
        <fullName evidence="1">non-specific serine/threonine protein kinase</fullName>
        <ecNumber evidence="1">2.7.11.1</ecNumber>
    </recommendedName>
</protein>
<dbReference type="AlphaFoldDB" id="A0A4D6LN33"/>
<accession>A0A4D6LN33</accession>
<evidence type="ECO:0000256" key="8">
    <source>
        <dbReference type="ARBA" id="ARBA00048679"/>
    </source>
</evidence>
<dbReference type="InterPro" id="IPR011009">
    <property type="entry name" value="Kinase-like_dom_sf"/>
</dbReference>
<dbReference type="Proteomes" id="UP000501690">
    <property type="component" value="Linkage Group LG4"/>
</dbReference>
<comment type="catalytic activity">
    <reaction evidence="7">
        <text>L-threonyl-[protein] + ATP = O-phospho-L-threonyl-[protein] + ADP + H(+)</text>
        <dbReference type="Rhea" id="RHEA:46608"/>
        <dbReference type="Rhea" id="RHEA-COMP:11060"/>
        <dbReference type="Rhea" id="RHEA-COMP:11605"/>
        <dbReference type="ChEBI" id="CHEBI:15378"/>
        <dbReference type="ChEBI" id="CHEBI:30013"/>
        <dbReference type="ChEBI" id="CHEBI:30616"/>
        <dbReference type="ChEBI" id="CHEBI:61977"/>
        <dbReference type="ChEBI" id="CHEBI:456216"/>
        <dbReference type="EC" id="2.7.11.1"/>
    </reaction>
</comment>
<dbReference type="PANTHER" id="PTHR47973">
    <property type="entry name" value="CYSTEINE-RICH RECEPTOR-LIKE PROTEIN KINASE 3"/>
    <property type="match status" value="1"/>
</dbReference>
<evidence type="ECO:0000256" key="6">
    <source>
        <dbReference type="ARBA" id="ARBA00022840"/>
    </source>
</evidence>
<evidence type="ECO:0000259" key="9">
    <source>
        <dbReference type="PROSITE" id="PS50011"/>
    </source>
</evidence>
<sequence length="94" mass="10692">MLYTEPEVGRLLSWSHRVNIVVGLASMLVYLHQECERRVVHRDIKTRNILLDGNMNPRLGDFGLEKLMDHDKSHVSTLTAGTMGTLPLSIFSIF</sequence>
<dbReference type="EC" id="2.7.11.1" evidence="1"/>
<keyword evidence="10" id="KW-0675">Receptor</keyword>
<dbReference type="PROSITE" id="PS00108">
    <property type="entry name" value="PROTEIN_KINASE_ST"/>
    <property type="match status" value="1"/>
</dbReference>
<evidence type="ECO:0000256" key="4">
    <source>
        <dbReference type="ARBA" id="ARBA00022741"/>
    </source>
</evidence>
<evidence type="ECO:0000256" key="5">
    <source>
        <dbReference type="ARBA" id="ARBA00022777"/>
    </source>
</evidence>
<keyword evidence="2" id="KW-0723">Serine/threonine-protein kinase</keyword>
<keyword evidence="4" id="KW-0547">Nucleotide-binding</keyword>
<evidence type="ECO:0000256" key="2">
    <source>
        <dbReference type="ARBA" id="ARBA00022527"/>
    </source>
</evidence>
<evidence type="ECO:0000256" key="1">
    <source>
        <dbReference type="ARBA" id="ARBA00012513"/>
    </source>
</evidence>
<dbReference type="Pfam" id="PF00069">
    <property type="entry name" value="Pkinase"/>
    <property type="match status" value="1"/>
</dbReference>
<dbReference type="GO" id="GO:0005524">
    <property type="term" value="F:ATP binding"/>
    <property type="evidence" value="ECO:0007669"/>
    <property type="project" value="UniProtKB-KW"/>
</dbReference>
<dbReference type="InterPro" id="IPR008271">
    <property type="entry name" value="Ser/Thr_kinase_AS"/>
</dbReference>
<keyword evidence="6" id="KW-0067">ATP-binding</keyword>